<evidence type="ECO:0000313" key="1">
    <source>
        <dbReference type="EMBL" id="RKP25269.1"/>
    </source>
</evidence>
<proteinExistence type="predicted"/>
<evidence type="ECO:0000313" key="2">
    <source>
        <dbReference type="Proteomes" id="UP000278143"/>
    </source>
</evidence>
<dbReference type="EMBL" id="KZ989818">
    <property type="protein sequence ID" value="RKP25269.1"/>
    <property type="molecule type" value="Genomic_DNA"/>
</dbReference>
<sequence>MSNSSSLSRSGEQELQSVVASLTCASVLYCEKYVCLRSHTLTINNCYLPRSKHAVPIKDILSVDFAHDIGVPRWQQSCMGIGLNVTVWWAWDGHRLLPGKRPGYASVVIRVRGKRQRLGFTVKDGARFLPVLREAMARTQQQQQQQPTSQ</sequence>
<dbReference type="AlphaFoldDB" id="A0A4V1J1J4"/>
<dbReference type="Proteomes" id="UP000278143">
    <property type="component" value="Unassembled WGS sequence"/>
</dbReference>
<dbReference type="PANTHER" id="PTHR35373:SF4">
    <property type="entry name" value="PEPTIDASE_M16_M DOMAIN-CONTAINING PROTEIN"/>
    <property type="match status" value="1"/>
</dbReference>
<accession>A0A4V1J1J4</accession>
<gene>
    <name evidence="1" type="ORF">SYNPS1DRAFT_22746</name>
</gene>
<keyword evidence="2" id="KW-1185">Reference proteome</keyword>
<dbReference type="PANTHER" id="PTHR35373">
    <property type="entry name" value="PROTEIN CBG16894"/>
    <property type="match status" value="1"/>
</dbReference>
<name>A0A4V1J1J4_9FUNG</name>
<reference evidence="2" key="1">
    <citation type="journal article" date="2018" name="Nat. Microbiol.">
        <title>Leveraging single-cell genomics to expand the fungal tree of life.</title>
        <authorList>
            <person name="Ahrendt S.R."/>
            <person name="Quandt C.A."/>
            <person name="Ciobanu D."/>
            <person name="Clum A."/>
            <person name="Salamov A."/>
            <person name="Andreopoulos B."/>
            <person name="Cheng J.F."/>
            <person name="Woyke T."/>
            <person name="Pelin A."/>
            <person name="Henrissat B."/>
            <person name="Reynolds N.K."/>
            <person name="Benny G.L."/>
            <person name="Smith M.E."/>
            <person name="James T.Y."/>
            <person name="Grigoriev I.V."/>
        </authorList>
    </citation>
    <scope>NUCLEOTIDE SEQUENCE [LARGE SCALE GENOMIC DNA]</scope>
    <source>
        <strain evidence="2">Benny S71-1</strain>
    </source>
</reference>
<organism evidence="1 2">
    <name type="scientific">Syncephalis pseudoplumigaleata</name>
    <dbReference type="NCBI Taxonomy" id="1712513"/>
    <lineage>
        <taxon>Eukaryota</taxon>
        <taxon>Fungi</taxon>
        <taxon>Fungi incertae sedis</taxon>
        <taxon>Zoopagomycota</taxon>
        <taxon>Zoopagomycotina</taxon>
        <taxon>Zoopagomycetes</taxon>
        <taxon>Zoopagales</taxon>
        <taxon>Piptocephalidaceae</taxon>
        <taxon>Syncephalis</taxon>
    </lineage>
</organism>
<protein>
    <submittedName>
        <fullName evidence="1">Uncharacterized protein</fullName>
    </submittedName>
</protein>
<dbReference type="OrthoDB" id="3364144at2759"/>